<dbReference type="CDD" id="cd14752">
    <property type="entry name" value="GH31_N"/>
    <property type="match status" value="1"/>
</dbReference>
<dbReference type="InterPro" id="IPR000421">
    <property type="entry name" value="FA58C"/>
</dbReference>
<dbReference type="Pfam" id="PF00754">
    <property type="entry name" value="F5_F8_type_C"/>
    <property type="match status" value="1"/>
</dbReference>
<comment type="caution">
    <text evidence="7">The sequence shown here is derived from an EMBL/GenBank/DDBJ whole genome shotgun (WGS) entry which is preliminary data.</text>
</comment>
<dbReference type="SUPFAM" id="SSF49265">
    <property type="entry name" value="Fibronectin type III"/>
    <property type="match status" value="1"/>
</dbReference>
<dbReference type="InterPro" id="IPR000322">
    <property type="entry name" value="Glyco_hydro_31_TIM"/>
</dbReference>
<dbReference type="InterPro" id="IPR003961">
    <property type="entry name" value="FN3_dom"/>
</dbReference>
<dbReference type="Pfam" id="PF17137">
    <property type="entry name" value="DUF5110"/>
    <property type="match status" value="1"/>
</dbReference>
<dbReference type="CDD" id="cd00063">
    <property type="entry name" value="FN3"/>
    <property type="match status" value="1"/>
</dbReference>
<dbReference type="SUPFAM" id="SSF51445">
    <property type="entry name" value="(Trans)glycosidases"/>
    <property type="match status" value="1"/>
</dbReference>
<evidence type="ECO:0000259" key="3">
    <source>
        <dbReference type="Pfam" id="PF00754"/>
    </source>
</evidence>
<evidence type="ECO:0000259" key="5">
    <source>
        <dbReference type="Pfam" id="PF17137"/>
    </source>
</evidence>
<dbReference type="GO" id="GO:0005975">
    <property type="term" value="P:carbohydrate metabolic process"/>
    <property type="evidence" value="ECO:0007669"/>
    <property type="project" value="InterPro"/>
</dbReference>
<dbReference type="GO" id="GO:0004553">
    <property type="term" value="F:hydrolase activity, hydrolyzing O-glycosyl compounds"/>
    <property type="evidence" value="ECO:0007669"/>
    <property type="project" value="InterPro"/>
</dbReference>
<dbReference type="Gene3D" id="2.60.40.1760">
    <property type="entry name" value="glycosyl hydrolase (family 31)"/>
    <property type="match status" value="1"/>
</dbReference>
<keyword evidence="2" id="KW-0326">Glycosidase</keyword>
<dbReference type="InterPro" id="IPR017853">
    <property type="entry name" value="GH"/>
</dbReference>
<dbReference type="InterPro" id="IPR036116">
    <property type="entry name" value="FN3_sf"/>
</dbReference>
<dbReference type="Pfam" id="PF21365">
    <property type="entry name" value="Glyco_hydro_31_3rd"/>
    <property type="match status" value="1"/>
</dbReference>
<evidence type="ECO:0000313" key="8">
    <source>
        <dbReference type="Proteomes" id="UP000309117"/>
    </source>
</evidence>
<reference evidence="7 8" key="1">
    <citation type="submission" date="2019-04" db="EMBL/GenBank/DDBJ databases">
        <title>Microbes associate with the intestines of laboratory mice.</title>
        <authorList>
            <person name="Navarre W."/>
            <person name="Wong E."/>
            <person name="Huang K."/>
            <person name="Tropini C."/>
            <person name="Ng K."/>
            <person name="Yu B."/>
        </authorList>
    </citation>
    <scope>NUCLEOTIDE SEQUENCE [LARGE SCALE GENOMIC DNA]</scope>
    <source>
        <strain evidence="7 8">NM61_E11</strain>
    </source>
</reference>
<sequence length="1008" mass="114553">MTQDTQMNRHQLGQLIGANKRDHYYELHYATGEVARLYILSDGIFRYFLDPDNNFDESHTSFVDLSKFDNHLFEKSSPRATSDSLIIQTGNYQLIFQQKPAIMSVFDETLHHTRLVQASPLEIGNTDSVEILHQNKNEFYFGGGLQNGYFSHKGKEIEIKRDQIKGKGGVLTQVPFFWSNAGFGELRNTTTLGHYDFGSKQNDVTILSHNTRVFDNFYIIGNSPSDILNKYYILTGRPLMPPKYAFKLGYAGNFLSTLWQPSEAKQRNAEMYEDETYYVPTDNPENASGKASLNGEDQYQFSARAMLDRFKKERFDLGWFIPNYGVEKVDPQAISSFNNYANSQKVDPGIWTTESDNIPNNSSFVATNTSDAQLLNKDKQILRENLKKKRPFILSNTGIAGSQRNSALAFGDIGGNWENIATQVAGFLGSNLSGEPILGSAVDGTAGGGNAQISIRDFEWKAFTPLLFSIDNQGKFSKTPFAYNAKMTRINRAYLNLREQLKHYLYTLTYQAQLGEPIMRALFIEFPHEQVNYTSQVGHEFMLGPNLLIAPITNGREDSNGNSRKDNLYLPNHRTMWVDLFTGNKYLGGRVFNKLSYPIWHLPVFVRGGSIFELGNRNYLLYPQGKSEITFYDDNGFNDFSHNHTETHLTSNLESSKLKVTIDPVQGSYTGMETNNTTNLNIMCDTYPDRVTVRINDQEINMQEYGTVDTFGHAKEGYFYNTNFSWTPQFDQYQDPKHKQTALQIKLANRDVTDSKIEIEIQNFNYGNETLVHAITDSLLRSPKQPIIDPEKITAHSLTVSWPQLTDKVQIEVNGILYDGIDGDSFTFHELEPHTRYIMRLRYVSGNKVSEWSDPFGAITKRSALDYAIKNVQVNSNLESDAHHPLNYLTDLKLASEWETTESVSEDNPLTLTFTFAQPEKLSRMTYVPRNIDHKSDPIEVGVEISTDGENFTPYGERLTWKADSKNKVVGLRDVTAKAIRLTVYKSSGDKVAGKEVLFFRNKNSIND</sequence>
<protein>
    <submittedName>
        <fullName evidence="7">DUF5110 domain-containing protein</fullName>
    </submittedName>
</protein>
<dbReference type="GO" id="GO:0030246">
    <property type="term" value="F:carbohydrate binding"/>
    <property type="evidence" value="ECO:0007669"/>
    <property type="project" value="InterPro"/>
</dbReference>
<feature type="domain" description="F5/8 type C" evidence="3">
    <location>
        <begin position="876"/>
        <end position="988"/>
    </location>
</feature>
<evidence type="ECO:0000256" key="1">
    <source>
        <dbReference type="ARBA" id="ARBA00007806"/>
    </source>
</evidence>
<feature type="domain" description="DUF5110" evidence="5">
    <location>
        <begin position="619"/>
        <end position="682"/>
    </location>
</feature>
<dbReference type="EMBL" id="SRYV01000002">
    <property type="protein sequence ID" value="TGY17259.1"/>
    <property type="molecule type" value="Genomic_DNA"/>
</dbReference>
<dbReference type="Gene3D" id="3.20.20.80">
    <property type="entry name" value="Glycosidases"/>
    <property type="match status" value="1"/>
</dbReference>
<comment type="similarity">
    <text evidence="1 2">Belongs to the glycosyl hydrolase 31 family.</text>
</comment>
<keyword evidence="2" id="KW-0378">Hydrolase</keyword>
<dbReference type="Pfam" id="PF01055">
    <property type="entry name" value="Glyco_hydro_31_2nd"/>
    <property type="match status" value="1"/>
</dbReference>
<evidence type="ECO:0000259" key="6">
    <source>
        <dbReference type="Pfam" id="PF21365"/>
    </source>
</evidence>
<dbReference type="InterPro" id="IPR011013">
    <property type="entry name" value="Gal_mutarotase_sf_dom"/>
</dbReference>
<evidence type="ECO:0000259" key="4">
    <source>
        <dbReference type="Pfam" id="PF01055"/>
    </source>
</evidence>
<dbReference type="InterPro" id="IPR033403">
    <property type="entry name" value="DUF5110"/>
</dbReference>
<evidence type="ECO:0000313" key="7">
    <source>
        <dbReference type="EMBL" id="TGY17259.1"/>
    </source>
</evidence>
<dbReference type="PANTHER" id="PTHR43863:SF2">
    <property type="entry name" value="MALTASE-GLUCOAMYLASE"/>
    <property type="match status" value="1"/>
</dbReference>
<accession>A0A4S2BQ48</accession>
<dbReference type="Gene3D" id="2.60.120.260">
    <property type="entry name" value="Galactose-binding domain-like"/>
    <property type="match status" value="1"/>
</dbReference>
<dbReference type="InterPro" id="IPR051816">
    <property type="entry name" value="Glycosyl_Hydrolase_31"/>
</dbReference>
<dbReference type="Gene3D" id="2.60.40.1180">
    <property type="entry name" value="Golgi alpha-mannosidase II"/>
    <property type="match status" value="2"/>
</dbReference>
<name>A0A4S2BQ48_9LACO</name>
<dbReference type="InterPro" id="IPR048395">
    <property type="entry name" value="Glyco_hydro_31_C"/>
</dbReference>
<dbReference type="SUPFAM" id="SSF51011">
    <property type="entry name" value="Glycosyl hydrolase domain"/>
    <property type="match status" value="1"/>
</dbReference>
<dbReference type="Proteomes" id="UP000309117">
    <property type="component" value="Unassembled WGS sequence"/>
</dbReference>
<gene>
    <name evidence="7" type="ORF">E5351_02030</name>
</gene>
<feature type="domain" description="Glycoside hydrolase family 31 TIM barrel" evidence="4">
    <location>
        <begin position="356"/>
        <end position="508"/>
    </location>
</feature>
<dbReference type="InterPro" id="IPR013780">
    <property type="entry name" value="Glyco_hydro_b"/>
</dbReference>
<evidence type="ECO:0000256" key="2">
    <source>
        <dbReference type="RuleBase" id="RU361185"/>
    </source>
</evidence>
<feature type="domain" description="Glycosyl hydrolase family 31 C-terminal" evidence="6">
    <location>
        <begin position="515"/>
        <end position="611"/>
    </location>
</feature>
<dbReference type="SUPFAM" id="SSF49785">
    <property type="entry name" value="Galactose-binding domain-like"/>
    <property type="match status" value="1"/>
</dbReference>
<proteinExistence type="inferred from homology"/>
<dbReference type="RefSeq" id="WP_004039637.1">
    <property type="nucleotide sequence ID" value="NZ_AQFR02000003.1"/>
</dbReference>
<organism evidence="7 8">
    <name type="scientific">Lactobacillus intestinalis</name>
    <dbReference type="NCBI Taxonomy" id="151781"/>
    <lineage>
        <taxon>Bacteria</taxon>
        <taxon>Bacillati</taxon>
        <taxon>Bacillota</taxon>
        <taxon>Bacilli</taxon>
        <taxon>Lactobacillales</taxon>
        <taxon>Lactobacillaceae</taxon>
        <taxon>Lactobacillus</taxon>
    </lineage>
</organism>
<dbReference type="InterPro" id="IPR008979">
    <property type="entry name" value="Galactose-bd-like_sf"/>
</dbReference>
<dbReference type="SUPFAM" id="SSF74650">
    <property type="entry name" value="Galactose mutarotase-like"/>
    <property type="match status" value="1"/>
</dbReference>
<dbReference type="AlphaFoldDB" id="A0A4S2BQ48"/>
<dbReference type="PANTHER" id="PTHR43863">
    <property type="entry name" value="HYDROLASE, PUTATIVE (AFU_ORTHOLOGUE AFUA_1G03140)-RELATED"/>
    <property type="match status" value="1"/>
</dbReference>